<proteinExistence type="predicted"/>
<dbReference type="EMBL" id="CP146992">
    <property type="protein sequence ID" value="WXA41901.1"/>
    <property type="molecule type" value="Genomic_DNA"/>
</dbReference>
<reference evidence="2 5" key="1">
    <citation type="submission" date="2016-01" db="EMBL/GenBank/DDBJ databases">
        <authorList>
            <person name="Brown R."/>
        </authorList>
    </citation>
    <scope>NUCLEOTIDE SEQUENCE [LARGE SCALE GENOMIC DNA]</scope>
    <source>
        <strain evidence="2">Sporomusa sphaeroides DSM 2875</strain>
    </source>
</reference>
<dbReference type="Proteomes" id="UP000186950">
    <property type="component" value="Plasmid pSSP59"/>
</dbReference>
<dbReference type="KEGG" id="ssph:SPSPH_047130"/>
<feature type="transmembrane region" description="Helical" evidence="1">
    <location>
        <begin position="12"/>
        <end position="35"/>
    </location>
</feature>
<evidence type="ECO:0000313" key="4">
    <source>
        <dbReference type="Proteomes" id="UP000186950"/>
    </source>
</evidence>
<evidence type="ECO:0000313" key="5">
    <source>
        <dbReference type="Proteomes" id="UP000245702"/>
    </source>
</evidence>
<accession>A0A1U7M9W1</accession>
<dbReference type="OrthoDB" id="1787073at2"/>
<keyword evidence="5" id="KW-1185">Reference proteome</keyword>
<dbReference type="AlphaFoldDB" id="A0A1U7M9W1"/>
<evidence type="ECO:0000313" key="2">
    <source>
        <dbReference type="EMBL" id="CVK21668.1"/>
    </source>
</evidence>
<name>A0A1U7M9W1_9FIRM</name>
<dbReference type="Proteomes" id="UP000245702">
    <property type="component" value="Unassembled WGS sequence"/>
</dbReference>
<sequence length="143" mass="15644">MIKKLRNQKSFGGIFSTETIIYVMVIILVFGAGIYTGPKVIDLVKRGLTHYQTYQLASACAQYAVESKSGEPPATLGDLTVGLTAEQSIDGEARDPYVKVPGWTTDPTTITDYWDAPYQYTRTGADRNVTSTGNGKTPIVRPF</sequence>
<reference evidence="3" key="2">
    <citation type="submission" date="2024-03" db="EMBL/GenBank/DDBJ databases">
        <title>Complete genome sequence of Sporomusa sphaeroides DSM 2875T isolated from mud of the Leine river and Sporomusa ovata DSM 2662T isolated from sugar beet leaf silage.</title>
        <authorList>
            <person name="Boeer T."/>
            <person name="Lueschen A."/>
            <person name="Daniel R."/>
            <person name="Poehlein A."/>
        </authorList>
    </citation>
    <scope>NUCLEOTIDE SEQUENCE</scope>
    <source>
        <strain evidence="3">DSM 2875</strain>
        <plasmid evidence="3">pSSP59</plasmid>
    </source>
</reference>
<gene>
    <name evidence="3" type="ORF">SPSPH_047130</name>
    <name evidence="2" type="ORF">SSPH_04363</name>
</gene>
<organism evidence="3 4">
    <name type="scientific">Sporomusa sphaeroides DSM 2875</name>
    <dbReference type="NCBI Taxonomy" id="1337886"/>
    <lineage>
        <taxon>Bacteria</taxon>
        <taxon>Bacillati</taxon>
        <taxon>Bacillota</taxon>
        <taxon>Negativicutes</taxon>
        <taxon>Selenomonadales</taxon>
        <taxon>Sporomusaceae</taxon>
        <taxon>Sporomusa</taxon>
    </lineage>
</organism>
<keyword evidence="3" id="KW-0614">Plasmid</keyword>
<dbReference type="RefSeq" id="WP_075758107.1">
    <property type="nucleotide sequence ID" value="NZ_CP146992.1"/>
</dbReference>
<evidence type="ECO:0008006" key="6">
    <source>
        <dbReference type="Google" id="ProtNLM"/>
    </source>
</evidence>
<geneLocation type="plasmid" evidence="3 4">
    <name>pSSP59</name>
</geneLocation>
<evidence type="ECO:0000256" key="1">
    <source>
        <dbReference type="SAM" id="Phobius"/>
    </source>
</evidence>
<keyword evidence="1" id="KW-1133">Transmembrane helix</keyword>
<keyword evidence="1" id="KW-0812">Transmembrane</keyword>
<dbReference type="EMBL" id="FCOW01000042">
    <property type="protein sequence ID" value="CVK21668.1"/>
    <property type="molecule type" value="Genomic_DNA"/>
</dbReference>
<protein>
    <recommendedName>
        <fullName evidence="6">Type II secretion system protein G</fullName>
    </recommendedName>
</protein>
<evidence type="ECO:0000313" key="3">
    <source>
        <dbReference type="EMBL" id="WXA41901.1"/>
    </source>
</evidence>
<keyword evidence="1" id="KW-0472">Membrane</keyword>